<evidence type="ECO:0000256" key="7">
    <source>
        <dbReference type="RuleBase" id="RU003346"/>
    </source>
</evidence>
<dbReference type="AlphaFoldDB" id="A0A420FUS2"/>
<dbReference type="InterPro" id="IPR005828">
    <property type="entry name" value="MFS_sugar_transport-like"/>
</dbReference>
<keyword evidence="6 8" id="KW-0472">Membrane</keyword>
<dbReference type="InterPro" id="IPR003663">
    <property type="entry name" value="Sugar/inositol_transpt"/>
</dbReference>
<keyword evidence="3 7" id="KW-0813">Transport</keyword>
<keyword evidence="4 8" id="KW-0812">Transmembrane</keyword>
<feature type="transmembrane region" description="Helical" evidence="8">
    <location>
        <begin position="390"/>
        <end position="412"/>
    </location>
</feature>
<dbReference type="PANTHER" id="PTHR48020">
    <property type="entry name" value="PROTON MYO-INOSITOL COTRANSPORTER"/>
    <property type="match status" value="1"/>
</dbReference>
<dbReference type="GO" id="GO:0022857">
    <property type="term" value="F:transmembrane transporter activity"/>
    <property type="evidence" value="ECO:0007669"/>
    <property type="project" value="InterPro"/>
</dbReference>
<keyword evidence="5 8" id="KW-1133">Transmembrane helix</keyword>
<gene>
    <name evidence="10" type="ORF">BCY88_35330</name>
</gene>
<dbReference type="GO" id="GO:0016020">
    <property type="term" value="C:membrane"/>
    <property type="evidence" value="ECO:0007669"/>
    <property type="project" value="UniProtKB-SubCell"/>
</dbReference>
<dbReference type="NCBIfam" id="TIGR00879">
    <property type="entry name" value="SP"/>
    <property type="match status" value="1"/>
</dbReference>
<feature type="transmembrane region" description="Helical" evidence="8">
    <location>
        <begin position="144"/>
        <end position="166"/>
    </location>
</feature>
<evidence type="ECO:0000256" key="8">
    <source>
        <dbReference type="SAM" id="Phobius"/>
    </source>
</evidence>
<feature type="transmembrane region" description="Helical" evidence="8">
    <location>
        <begin position="20"/>
        <end position="45"/>
    </location>
</feature>
<feature type="transmembrane region" description="Helical" evidence="8">
    <location>
        <begin position="172"/>
        <end position="192"/>
    </location>
</feature>
<evidence type="ECO:0000256" key="1">
    <source>
        <dbReference type="ARBA" id="ARBA00004141"/>
    </source>
</evidence>
<dbReference type="PRINTS" id="PR00171">
    <property type="entry name" value="SUGRTRNSPORT"/>
</dbReference>
<dbReference type="Gene3D" id="1.20.1250.20">
    <property type="entry name" value="MFS general substrate transporter like domains"/>
    <property type="match status" value="1"/>
</dbReference>
<dbReference type="PROSITE" id="PS00216">
    <property type="entry name" value="SUGAR_TRANSPORT_1"/>
    <property type="match status" value="1"/>
</dbReference>
<feature type="transmembrane region" description="Helical" evidence="8">
    <location>
        <begin position="350"/>
        <end position="378"/>
    </location>
</feature>
<dbReference type="InterPro" id="IPR036259">
    <property type="entry name" value="MFS_trans_sf"/>
</dbReference>
<name>A0A420FUS2_9BURK</name>
<proteinExistence type="inferred from homology"/>
<evidence type="ECO:0000256" key="6">
    <source>
        <dbReference type="ARBA" id="ARBA00023136"/>
    </source>
</evidence>
<feature type="transmembrane region" description="Helical" evidence="8">
    <location>
        <begin position="85"/>
        <end position="105"/>
    </location>
</feature>
<dbReference type="OrthoDB" id="9787026at2"/>
<feature type="transmembrane region" description="Helical" evidence="8">
    <location>
        <begin position="111"/>
        <end position="132"/>
    </location>
</feature>
<feature type="domain" description="Major facilitator superfamily (MFS) profile" evidence="9">
    <location>
        <begin position="20"/>
        <end position="443"/>
    </location>
</feature>
<dbReference type="Pfam" id="PF00083">
    <property type="entry name" value="Sugar_tr"/>
    <property type="match status" value="1"/>
</dbReference>
<evidence type="ECO:0000313" key="10">
    <source>
        <dbReference type="EMBL" id="RKF36710.1"/>
    </source>
</evidence>
<sequence>MRTEAITFSERRGERRSRAVYIFGALGGILHGYDMGIIAGAMFFVKSEMGLSPQGVGVVVGSLLAGAIVGTFCTGRLAEAIGQRWMLIWAGVLFFVTSFFAALAWDPTSLVVARLLMGVAVGVSVTQVPSYLAEIAPKSKRGGLTSLNQLATSTGIFAAYLAGYLLAPIEGWRWMLGLAAIPSAMLAIGLLFQPDSPRWLVRRGRLKEALEALQINHSPEDAEKVFAEIEQMHRGETSKKDKIRLVDLLKMKSVRPIVITVMCLGALQPGTGINAIVYYVPTILKETGFSQNLALLNSVVLAVMSIAMTFYAGRVVDRVGRRPLMIGGASVMGASMAVLGLLAYMPKTAVSGYIALGALAVFKAAFSFSWGPIGWVLVTEILPSNIRSQGLAMTGTINFLTNMVIVSMFPVLLHANVAVAFGVFTCTGLLAATFVALRIRETTGRSLEAIEKDL</sequence>
<dbReference type="InterPro" id="IPR005829">
    <property type="entry name" value="Sugar_transporter_CS"/>
</dbReference>
<feature type="transmembrane region" description="Helical" evidence="8">
    <location>
        <begin position="418"/>
        <end position="437"/>
    </location>
</feature>
<dbReference type="InterPro" id="IPR050814">
    <property type="entry name" value="Myo-inositol_Transporter"/>
</dbReference>
<evidence type="ECO:0000256" key="5">
    <source>
        <dbReference type="ARBA" id="ARBA00022989"/>
    </source>
</evidence>
<dbReference type="PANTHER" id="PTHR48020:SF12">
    <property type="entry name" value="PROTON MYO-INOSITOL COTRANSPORTER"/>
    <property type="match status" value="1"/>
</dbReference>
<comment type="similarity">
    <text evidence="2 7">Belongs to the major facilitator superfamily. Sugar transporter (TC 2.A.1.1) family.</text>
</comment>
<evidence type="ECO:0000256" key="3">
    <source>
        <dbReference type="ARBA" id="ARBA00022448"/>
    </source>
</evidence>
<feature type="transmembrane region" description="Helical" evidence="8">
    <location>
        <begin position="257"/>
        <end position="281"/>
    </location>
</feature>
<dbReference type="Proteomes" id="UP000283709">
    <property type="component" value="Unassembled WGS sequence"/>
</dbReference>
<reference evidence="10 11" key="1">
    <citation type="submission" date="2016-07" db="EMBL/GenBank/DDBJ databases">
        <title>Genome analysis of Burkholderia fungorum ES3-20.</title>
        <authorList>
            <person name="Xu D."/>
            <person name="Yao R."/>
            <person name="Zheng S."/>
        </authorList>
    </citation>
    <scope>NUCLEOTIDE SEQUENCE [LARGE SCALE GENOMIC DNA]</scope>
    <source>
        <strain evidence="10 11">ES3-20</strain>
    </source>
</reference>
<dbReference type="PROSITE" id="PS00217">
    <property type="entry name" value="SUGAR_TRANSPORT_2"/>
    <property type="match status" value="1"/>
</dbReference>
<feature type="transmembrane region" description="Helical" evidence="8">
    <location>
        <begin position="51"/>
        <end position="73"/>
    </location>
</feature>
<evidence type="ECO:0000256" key="2">
    <source>
        <dbReference type="ARBA" id="ARBA00010992"/>
    </source>
</evidence>
<dbReference type="PROSITE" id="PS50850">
    <property type="entry name" value="MFS"/>
    <property type="match status" value="1"/>
</dbReference>
<dbReference type="RefSeq" id="WP_120347624.1">
    <property type="nucleotide sequence ID" value="NZ_MCAS01000037.1"/>
</dbReference>
<protein>
    <recommendedName>
        <fullName evidence="9">Major facilitator superfamily (MFS) profile domain-containing protein</fullName>
    </recommendedName>
</protein>
<evidence type="ECO:0000313" key="11">
    <source>
        <dbReference type="Proteomes" id="UP000283709"/>
    </source>
</evidence>
<organism evidence="10 11">
    <name type="scientific">Paraburkholderia fungorum</name>
    <dbReference type="NCBI Taxonomy" id="134537"/>
    <lineage>
        <taxon>Bacteria</taxon>
        <taxon>Pseudomonadati</taxon>
        <taxon>Pseudomonadota</taxon>
        <taxon>Betaproteobacteria</taxon>
        <taxon>Burkholderiales</taxon>
        <taxon>Burkholderiaceae</taxon>
        <taxon>Paraburkholderia</taxon>
    </lineage>
</organism>
<evidence type="ECO:0000259" key="9">
    <source>
        <dbReference type="PROSITE" id="PS50850"/>
    </source>
</evidence>
<accession>A0A420FUS2</accession>
<comment type="subcellular location">
    <subcellularLocation>
        <location evidence="1">Membrane</location>
        <topology evidence="1">Multi-pass membrane protein</topology>
    </subcellularLocation>
</comment>
<comment type="caution">
    <text evidence="10">The sequence shown here is derived from an EMBL/GenBank/DDBJ whole genome shotgun (WGS) entry which is preliminary data.</text>
</comment>
<dbReference type="SUPFAM" id="SSF103473">
    <property type="entry name" value="MFS general substrate transporter"/>
    <property type="match status" value="1"/>
</dbReference>
<evidence type="ECO:0000256" key="4">
    <source>
        <dbReference type="ARBA" id="ARBA00022692"/>
    </source>
</evidence>
<feature type="transmembrane region" description="Helical" evidence="8">
    <location>
        <begin position="293"/>
        <end position="312"/>
    </location>
</feature>
<dbReference type="InterPro" id="IPR020846">
    <property type="entry name" value="MFS_dom"/>
</dbReference>
<dbReference type="EMBL" id="MCAS01000037">
    <property type="protein sequence ID" value="RKF36710.1"/>
    <property type="molecule type" value="Genomic_DNA"/>
</dbReference>
<feature type="transmembrane region" description="Helical" evidence="8">
    <location>
        <begin position="324"/>
        <end position="344"/>
    </location>
</feature>